<dbReference type="PANTHER" id="PTHR33710:SF77">
    <property type="entry name" value="DNASE I-LIKE SUPERFAMILY PROTEIN"/>
    <property type="match status" value="1"/>
</dbReference>
<organism evidence="3 4">
    <name type="scientific">Turnera subulata</name>
    <dbReference type="NCBI Taxonomy" id="218843"/>
    <lineage>
        <taxon>Eukaryota</taxon>
        <taxon>Viridiplantae</taxon>
        <taxon>Streptophyta</taxon>
        <taxon>Embryophyta</taxon>
        <taxon>Tracheophyta</taxon>
        <taxon>Spermatophyta</taxon>
        <taxon>Magnoliopsida</taxon>
        <taxon>eudicotyledons</taxon>
        <taxon>Gunneridae</taxon>
        <taxon>Pentapetalae</taxon>
        <taxon>rosids</taxon>
        <taxon>fabids</taxon>
        <taxon>Malpighiales</taxon>
        <taxon>Passifloraceae</taxon>
        <taxon>Turnera</taxon>
    </lineage>
</organism>
<dbReference type="InterPro" id="IPR025558">
    <property type="entry name" value="DUF4283"/>
</dbReference>
<dbReference type="PANTHER" id="PTHR33710">
    <property type="entry name" value="BNAC02G09200D PROTEIN"/>
    <property type="match status" value="1"/>
</dbReference>
<dbReference type="EMBL" id="JAKUCV010004683">
    <property type="protein sequence ID" value="KAJ4834520.1"/>
    <property type="molecule type" value="Genomic_DNA"/>
</dbReference>
<comment type="caution">
    <text evidence="3">The sequence shown here is derived from an EMBL/GenBank/DDBJ whole genome shotgun (WGS) entry which is preliminary data.</text>
</comment>
<feature type="compositionally biased region" description="Polar residues" evidence="1">
    <location>
        <begin position="28"/>
        <end position="40"/>
    </location>
</feature>
<feature type="compositionally biased region" description="Polar residues" evidence="1">
    <location>
        <begin position="437"/>
        <end position="446"/>
    </location>
</feature>
<evidence type="ECO:0000313" key="4">
    <source>
        <dbReference type="Proteomes" id="UP001141552"/>
    </source>
</evidence>
<dbReference type="Proteomes" id="UP001141552">
    <property type="component" value="Unassembled WGS sequence"/>
</dbReference>
<feature type="compositionally biased region" description="Low complexity" evidence="1">
    <location>
        <begin position="447"/>
        <end position="456"/>
    </location>
</feature>
<feature type="domain" description="DUF4283" evidence="2">
    <location>
        <begin position="174"/>
        <end position="252"/>
    </location>
</feature>
<feature type="region of interest" description="Disordered" evidence="1">
    <location>
        <begin position="374"/>
        <end position="497"/>
    </location>
</feature>
<dbReference type="Gene3D" id="3.60.10.10">
    <property type="entry name" value="Endonuclease/exonuclease/phosphatase"/>
    <property type="match status" value="1"/>
</dbReference>
<name>A0A9Q0FN25_9ROSI</name>
<accession>A0A9Q0FN25</accession>
<feature type="compositionally biased region" description="Polar residues" evidence="1">
    <location>
        <begin position="417"/>
        <end position="426"/>
    </location>
</feature>
<feature type="compositionally biased region" description="Low complexity" evidence="1">
    <location>
        <begin position="397"/>
        <end position="414"/>
    </location>
</feature>
<sequence>MREKERETPRERVRSRSSERREPEHLSTVHSAVSPASSGNKECANELEDETHQAEDGDRSTKKVRIKEPEGPDLMMESVETQVVAGGDKSMEAPPAEDEEMQEQSARINTTSMARKSRYRDMLTGGPKSPMPEDPWEEEEEPVFEDGDIQVVEKEGKKVVELSEVFMARLQKPWEQAMVVKLMGRNIGYRTLKSKIDSLWQPKGPFKLIDLENNYFVVRFWDVEDFHRAPLEGPWTIFTHVLSVQPWSQLFRASSNTIDKVVTWVRFVDFPLDRPSSSSPTGQAVDVAGTNDTIGGIRRHCEDRGEWMNAPRRSRRPPKRQADGHLVANTLLAASIGANRFQVFNEVDFSIFETPATPLMTTFIATHPFNNHATLTPSSAHHKKTQKKTNQSTYQQKTNAATPATTSATSSKPTRQPLKSITNTVPRTPKKTGPGVVSNNPQQKAHTTQSTTRTLPTPQPISSKHSAVSLSEINHKDIVSNNPTPSTQTHPSLSLPPNAIMNPVILNTKTDPPEPGASTTILTPPQPMDITQSNHNKQPYTEPVIVNPIEVVDLTGQSQQSAAQDRGVWLLWDDASVSVQILCNHTQFIHARISKGQESFIFIAIYASPQDKWRGYYWRNIEVLVAQPTDPWLVARDFNAVLDGEERKDRFDKPGCSSKGFVNCVNNSNLIDLGFNGGTFTWKRGGYHAPLGRLLFNNAWKVKFQKASVLHHPYICSDHRPVVIKQGATPPPKKKEAAVSKTGWNPAQETIKFPNQIGAGIEDGIGYCVNIGGAFVGIKSSVQMDPRRGAAKQAGVGLCCLGRRMELEDSTATTGPGS</sequence>
<dbReference type="InterPro" id="IPR036691">
    <property type="entry name" value="Endo/exonu/phosph_ase_sf"/>
</dbReference>
<dbReference type="OrthoDB" id="1432456at2759"/>
<evidence type="ECO:0000259" key="2">
    <source>
        <dbReference type="Pfam" id="PF14111"/>
    </source>
</evidence>
<gene>
    <name evidence="3" type="ORF">Tsubulata_017864</name>
</gene>
<feature type="compositionally biased region" description="Polar residues" evidence="1">
    <location>
        <begin position="461"/>
        <end position="472"/>
    </location>
</feature>
<protein>
    <recommendedName>
        <fullName evidence="2">DUF4283 domain-containing protein</fullName>
    </recommendedName>
</protein>
<dbReference type="SUPFAM" id="SSF56219">
    <property type="entry name" value="DNase I-like"/>
    <property type="match status" value="1"/>
</dbReference>
<dbReference type="Pfam" id="PF14111">
    <property type="entry name" value="DUF4283"/>
    <property type="match status" value="1"/>
</dbReference>
<feature type="compositionally biased region" description="Basic and acidic residues" evidence="1">
    <location>
        <begin position="1"/>
        <end position="27"/>
    </location>
</feature>
<evidence type="ECO:0000256" key="1">
    <source>
        <dbReference type="SAM" id="MobiDB-lite"/>
    </source>
</evidence>
<dbReference type="AlphaFoldDB" id="A0A9Q0FN25"/>
<feature type="compositionally biased region" description="Polar residues" evidence="1">
    <location>
        <begin position="103"/>
        <end position="114"/>
    </location>
</feature>
<feature type="compositionally biased region" description="Acidic residues" evidence="1">
    <location>
        <begin position="134"/>
        <end position="144"/>
    </location>
</feature>
<feature type="compositionally biased region" description="Polar residues" evidence="1">
    <location>
        <begin position="479"/>
        <end position="492"/>
    </location>
</feature>
<feature type="region of interest" description="Disordered" evidence="1">
    <location>
        <begin position="1"/>
        <end position="144"/>
    </location>
</feature>
<feature type="compositionally biased region" description="Basic and acidic residues" evidence="1">
    <location>
        <begin position="50"/>
        <end position="70"/>
    </location>
</feature>
<reference evidence="3" key="1">
    <citation type="submission" date="2022-02" db="EMBL/GenBank/DDBJ databases">
        <authorList>
            <person name="Henning P.M."/>
            <person name="McCubbin A.G."/>
            <person name="Shore J.S."/>
        </authorList>
    </citation>
    <scope>NUCLEOTIDE SEQUENCE</scope>
    <source>
        <strain evidence="3">F60SS</strain>
        <tissue evidence="3">Leaves</tissue>
    </source>
</reference>
<keyword evidence="4" id="KW-1185">Reference proteome</keyword>
<evidence type="ECO:0000313" key="3">
    <source>
        <dbReference type="EMBL" id="KAJ4834520.1"/>
    </source>
</evidence>
<proteinExistence type="predicted"/>
<reference evidence="3" key="2">
    <citation type="journal article" date="2023" name="Plants (Basel)">
        <title>Annotation of the Turnera subulata (Passifloraceae) Draft Genome Reveals the S-Locus Evolved after the Divergence of Turneroideae from Passifloroideae in a Stepwise Manner.</title>
        <authorList>
            <person name="Henning P.M."/>
            <person name="Roalson E.H."/>
            <person name="Mir W."/>
            <person name="McCubbin A.G."/>
            <person name="Shore J.S."/>
        </authorList>
    </citation>
    <scope>NUCLEOTIDE SEQUENCE</scope>
    <source>
        <strain evidence="3">F60SS</strain>
    </source>
</reference>